<dbReference type="Proteomes" id="UP001347796">
    <property type="component" value="Unassembled WGS sequence"/>
</dbReference>
<dbReference type="GO" id="GO:0004190">
    <property type="term" value="F:aspartic-type endopeptidase activity"/>
    <property type="evidence" value="ECO:0007669"/>
    <property type="project" value="InterPro"/>
</dbReference>
<evidence type="ECO:0000313" key="3">
    <source>
        <dbReference type="EMBL" id="KAK6186227.1"/>
    </source>
</evidence>
<evidence type="ECO:0000256" key="1">
    <source>
        <dbReference type="SAM" id="MobiDB-lite"/>
    </source>
</evidence>
<feature type="compositionally biased region" description="Polar residues" evidence="1">
    <location>
        <begin position="328"/>
        <end position="344"/>
    </location>
</feature>
<proteinExistence type="predicted"/>
<feature type="domain" description="SAM" evidence="2">
    <location>
        <begin position="79"/>
        <end position="138"/>
    </location>
</feature>
<feature type="domain" description="SAM" evidence="2">
    <location>
        <begin position="7"/>
        <end position="61"/>
    </location>
</feature>
<evidence type="ECO:0000313" key="4">
    <source>
        <dbReference type="Proteomes" id="UP001347796"/>
    </source>
</evidence>
<reference evidence="3 4" key="1">
    <citation type="submission" date="2024-01" db="EMBL/GenBank/DDBJ databases">
        <title>The genome of the rayed Mediterranean limpet Patella caerulea (Linnaeus, 1758).</title>
        <authorList>
            <person name="Anh-Thu Weber A."/>
            <person name="Halstead-Nussloch G."/>
        </authorList>
    </citation>
    <scope>NUCLEOTIDE SEQUENCE [LARGE SCALE GENOMIC DNA]</scope>
    <source>
        <strain evidence="3">AATW-2023a</strain>
        <tissue evidence="3">Whole specimen</tissue>
    </source>
</reference>
<dbReference type="PROSITE" id="PS50105">
    <property type="entry name" value="SAM_DOMAIN"/>
    <property type="match status" value="2"/>
</dbReference>
<sequence>MNENYQAMTEGVQHFLQELGLPQYYEAFVTKGYDMETDLLDLNDDDLDEMRITQKEHRAVLKRKASQHCLSQEYRLHVWLQENGLDYYFVNFVNGELTDFEEIAQMKLPDEKIFDELEIMLPGHKKRLTKAVLELRRKRRSMSPEFESPVTEGWWGKPEFLQEAKYDFLCVDALLSSTKENADNSQRLQFMVDSGSDVVTVRQEILEKLDLELIGPIQSRGVHASKTKNLYKATLLIGNEELEIEVMGETYDSIGSRVIRHFRHYISGGRHVWLKGDYYDPSMSPKERLTQSQVTVEPSATRLEQTATEETSVFKDLSEHSESETKLGKTSSVSSLSESYQHSISGARPGPEMDDSRPRKRQRISEDIIDIETPEDPESFHPHNTLTQQSPSPSPHTVSPVPPPLISPLSPTSSSSSQIMEQIGDSSSNDSVSNI</sequence>
<dbReference type="PROSITE" id="PS00141">
    <property type="entry name" value="ASP_PROTEASE"/>
    <property type="match status" value="1"/>
</dbReference>
<protein>
    <recommendedName>
        <fullName evidence="2">SAM domain-containing protein</fullName>
    </recommendedName>
</protein>
<dbReference type="SMART" id="SM00454">
    <property type="entry name" value="SAM"/>
    <property type="match status" value="2"/>
</dbReference>
<feature type="compositionally biased region" description="Basic and acidic residues" evidence="1">
    <location>
        <begin position="312"/>
        <end position="327"/>
    </location>
</feature>
<gene>
    <name evidence="3" type="ORF">SNE40_008304</name>
</gene>
<dbReference type="EMBL" id="JAZGQO010000006">
    <property type="protein sequence ID" value="KAK6186227.1"/>
    <property type="molecule type" value="Genomic_DNA"/>
</dbReference>
<comment type="caution">
    <text evidence="3">The sequence shown here is derived from an EMBL/GenBank/DDBJ whole genome shotgun (WGS) entry which is preliminary data.</text>
</comment>
<name>A0AAN8JVC4_PATCE</name>
<dbReference type="SUPFAM" id="SSF47769">
    <property type="entry name" value="SAM/Pointed domain"/>
    <property type="match status" value="2"/>
</dbReference>
<dbReference type="PANTHER" id="PTHR12301:SF8">
    <property type="entry name" value="STERILE ALPHA MOTIF DOMAIN-CONTAINING PROTEIN 5"/>
    <property type="match status" value="1"/>
</dbReference>
<feature type="compositionally biased region" description="Acidic residues" evidence="1">
    <location>
        <begin position="367"/>
        <end position="377"/>
    </location>
</feature>
<dbReference type="InterPro" id="IPR001660">
    <property type="entry name" value="SAM"/>
</dbReference>
<dbReference type="GO" id="GO:0006508">
    <property type="term" value="P:proteolysis"/>
    <property type="evidence" value="ECO:0007669"/>
    <property type="project" value="InterPro"/>
</dbReference>
<feature type="compositionally biased region" description="Low complexity" evidence="1">
    <location>
        <begin position="387"/>
        <end position="399"/>
    </location>
</feature>
<dbReference type="AlphaFoldDB" id="A0AAN8JVC4"/>
<dbReference type="PANTHER" id="PTHR12301">
    <property type="entry name" value="SAM-DOMAIN, SH3 AND NUCLEAR LOCALIZATION SIGNALS PROTEIN RELATED"/>
    <property type="match status" value="1"/>
</dbReference>
<keyword evidence="4" id="KW-1185">Reference proteome</keyword>
<feature type="compositionally biased region" description="Polar residues" evidence="1">
    <location>
        <begin position="418"/>
        <end position="435"/>
    </location>
</feature>
<dbReference type="InterPro" id="IPR051725">
    <property type="entry name" value="SAM-SH3_domain_protein"/>
</dbReference>
<dbReference type="InterPro" id="IPR001969">
    <property type="entry name" value="Aspartic_peptidase_AS"/>
</dbReference>
<evidence type="ECO:0000259" key="2">
    <source>
        <dbReference type="PROSITE" id="PS50105"/>
    </source>
</evidence>
<dbReference type="Pfam" id="PF00536">
    <property type="entry name" value="SAM_1"/>
    <property type="match status" value="1"/>
</dbReference>
<accession>A0AAN8JVC4</accession>
<organism evidence="3 4">
    <name type="scientific">Patella caerulea</name>
    <name type="common">Rayed Mediterranean limpet</name>
    <dbReference type="NCBI Taxonomy" id="87958"/>
    <lineage>
        <taxon>Eukaryota</taxon>
        <taxon>Metazoa</taxon>
        <taxon>Spiralia</taxon>
        <taxon>Lophotrochozoa</taxon>
        <taxon>Mollusca</taxon>
        <taxon>Gastropoda</taxon>
        <taxon>Patellogastropoda</taxon>
        <taxon>Patelloidea</taxon>
        <taxon>Patellidae</taxon>
        <taxon>Patella</taxon>
    </lineage>
</organism>
<feature type="region of interest" description="Disordered" evidence="1">
    <location>
        <begin position="284"/>
        <end position="435"/>
    </location>
</feature>
<dbReference type="Pfam" id="PF07647">
    <property type="entry name" value="SAM_2"/>
    <property type="match status" value="1"/>
</dbReference>
<dbReference type="Gene3D" id="1.10.150.50">
    <property type="entry name" value="Transcription Factor, Ets-1"/>
    <property type="match status" value="2"/>
</dbReference>
<dbReference type="InterPro" id="IPR013761">
    <property type="entry name" value="SAM/pointed_sf"/>
</dbReference>
<feature type="compositionally biased region" description="Low complexity" evidence="1">
    <location>
        <begin position="407"/>
        <end position="417"/>
    </location>
</feature>
<feature type="compositionally biased region" description="Polar residues" evidence="1">
    <location>
        <begin position="290"/>
        <end position="311"/>
    </location>
</feature>